<feature type="domain" description="5'-3' exoribonuclease 1 SH3-like" evidence="13">
    <location>
        <begin position="1106"/>
        <end position="1173"/>
    </location>
</feature>
<evidence type="ECO:0000256" key="10">
    <source>
        <dbReference type="SAM" id="MobiDB-lite"/>
    </source>
</evidence>
<evidence type="ECO:0000313" key="16">
    <source>
        <dbReference type="Proteomes" id="UP000504606"/>
    </source>
</evidence>
<comment type="subcellular location">
    <subcellularLocation>
        <location evidence="1 9">Cytoplasm</location>
    </subcellularLocation>
</comment>
<dbReference type="PIRSF" id="PIRSF006743">
    <property type="entry name" value="Exonuclease_Xnr1"/>
    <property type="match status" value="1"/>
</dbReference>
<feature type="compositionally biased region" description="Polar residues" evidence="10">
    <location>
        <begin position="1535"/>
        <end position="1552"/>
    </location>
</feature>
<dbReference type="GO" id="GO:0016075">
    <property type="term" value="P:rRNA catabolic process"/>
    <property type="evidence" value="ECO:0007669"/>
    <property type="project" value="TreeGrafter"/>
</dbReference>
<dbReference type="InterPro" id="IPR041385">
    <property type="entry name" value="SH3_12"/>
</dbReference>
<dbReference type="InterPro" id="IPR041412">
    <property type="entry name" value="Xrn1_helical"/>
</dbReference>
<proteinExistence type="inferred from homology"/>
<dbReference type="CTD" id="32935"/>
<feature type="compositionally biased region" description="Basic and acidic residues" evidence="10">
    <location>
        <begin position="1228"/>
        <end position="1240"/>
    </location>
</feature>
<dbReference type="GO" id="GO:0004534">
    <property type="term" value="F:5'-3' RNA exonuclease activity"/>
    <property type="evidence" value="ECO:0007669"/>
    <property type="project" value="TreeGrafter"/>
</dbReference>
<protein>
    <recommendedName>
        <fullName evidence="8 9">5'-3' exoribonuclease 1</fullName>
        <ecNumber evidence="9">3.1.13.-</ecNumber>
    </recommendedName>
</protein>
<evidence type="ECO:0000256" key="3">
    <source>
        <dbReference type="ARBA" id="ARBA00022722"/>
    </source>
</evidence>
<dbReference type="Gene3D" id="2.170.260.40">
    <property type="match status" value="1"/>
</dbReference>
<feature type="compositionally biased region" description="Basic and acidic residues" evidence="10">
    <location>
        <begin position="1662"/>
        <end position="1683"/>
    </location>
</feature>
<evidence type="ECO:0000259" key="15">
    <source>
        <dbReference type="Pfam" id="PF18334"/>
    </source>
</evidence>
<dbReference type="Pfam" id="PF18334">
    <property type="entry name" value="XRN1_D2_D3"/>
    <property type="match status" value="1"/>
</dbReference>
<keyword evidence="3 9" id="KW-0540">Nuclease</keyword>
<evidence type="ECO:0000256" key="2">
    <source>
        <dbReference type="ARBA" id="ARBA00022490"/>
    </source>
</evidence>
<dbReference type="InterPro" id="IPR016494">
    <property type="entry name" value="5_3_exoribonuclease_1"/>
</dbReference>
<evidence type="ECO:0000256" key="4">
    <source>
        <dbReference type="ARBA" id="ARBA00022801"/>
    </source>
</evidence>
<keyword evidence="5 9" id="KW-0269">Exonuclease</keyword>
<evidence type="ECO:0000259" key="12">
    <source>
        <dbReference type="Pfam" id="PF17846"/>
    </source>
</evidence>
<dbReference type="Pfam" id="PF03159">
    <property type="entry name" value="XRN_N"/>
    <property type="match status" value="1"/>
</dbReference>
<evidence type="ECO:0000259" key="13">
    <source>
        <dbReference type="Pfam" id="PF18129"/>
    </source>
</evidence>
<evidence type="ECO:0000259" key="11">
    <source>
        <dbReference type="Pfam" id="PF03159"/>
    </source>
</evidence>
<keyword evidence="4 9" id="KW-0378">Hydrolase</keyword>
<dbReference type="FunFam" id="1.25.40.1050:FF:000001">
    <property type="entry name" value="5'-3' exoribonuclease 1"/>
    <property type="match status" value="1"/>
</dbReference>
<evidence type="ECO:0000256" key="1">
    <source>
        <dbReference type="ARBA" id="ARBA00004496"/>
    </source>
</evidence>
<comment type="similarity">
    <text evidence="7 9">Belongs to the 5'-3' exonuclease family.</text>
</comment>
<evidence type="ECO:0000259" key="14">
    <source>
        <dbReference type="Pfam" id="PF18332"/>
    </source>
</evidence>
<feature type="region of interest" description="Disordered" evidence="10">
    <location>
        <begin position="1472"/>
        <end position="1701"/>
    </location>
</feature>
<feature type="region of interest" description="Disordered" evidence="10">
    <location>
        <begin position="365"/>
        <end position="389"/>
    </location>
</feature>
<dbReference type="InterPro" id="IPR041106">
    <property type="entry name" value="XRN1_D2_D3"/>
</dbReference>
<dbReference type="Gene3D" id="1.25.40.1050">
    <property type="match status" value="1"/>
</dbReference>
<dbReference type="InterPro" id="IPR047007">
    <property type="entry name" value="XRN1_D1_sf"/>
</dbReference>
<feature type="domain" description="Xrn1 N-terminal" evidence="11">
    <location>
        <begin position="1"/>
        <end position="227"/>
    </location>
</feature>
<feature type="compositionally biased region" description="Low complexity" evidence="10">
    <location>
        <begin position="1517"/>
        <end position="1529"/>
    </location>
</feature>
<dbReference type="GO" id="GO:0005634">
    <property type="term" value="C:nucleus"/>
    <property type="evidence" value="ECO:0007669"/>
    <property type="project" value="TreeGrafter"/>
</dbReference>
<dbReference type="CDD" id="cd18673">
    <property type="entry name" value="PIN_XRN1-2-like"/>
    <property type="match status" value="1"/>
</dbReference>
<dbReference type="InterPro" id="IPR004859">
    <property type="entry name" value="Xrn1_N"/>
</dbReference>
<dbReference type="OrthoDB" id="372487at2759"/>
<sequence length="1701" mass="193070">MGVPKFFRYISERYPCLSELVKEYQIPEFDNLYLDMNGIIHMCSHPNDFDPHFRITEERIFKDIFHYLEILFQIIKPRKLFFMAVDGVAPRAKMNQQRGRRFRSAKEAEVLEKRAEAKGEKLPKEARFDSNCITPGTVFMARLHEQLKYFVTDKMSNDPQWKGVKVILSGHETPGEGEHKIMEYIRWMKTQTSYDPNTRHCLYGLDADLMMLGLCTHEPHFSLLREEVKFGKQSKRTSVPEETRFYLLHLSLMREYLDLEFQALKNKLKFPYDLESIIDDWVLMGFLVGNDFIPHLPDVHIASGALPMLYNAYIEVLPTLEGYINENGHLKLDRFQKFMEKLAAFDINQFKDTYADMKYFESKTNRKMGSKDSRADKQPQNGDEGLSETKTGISELDALIKATNEMVLEKFFDDEEGDAGIVDEDEDDVDVFASRTYDDDSDSEISDTFRWEFHQHKKDYYRNKLEYGKVTEHVLRDQAEGYVRAIQWNLHYYYHGVASWSWYYPHHYAPYVSDICNFKDITLHFELGEPFKPFEQLLAVLPSASKSLLPAPYQELMTQENSPILEYYPPEFQTDLNGKKQDWEAVVLIPFIDEKKLLSAMLPCEERLTNDEKNRNSFGPMLEYTFSNETLGEYSAPQYFSTIKNNHALVRAIWRKDLHLQPEEIVHGLPRGVRLDVYFPGFPTFKHLPFKGCLKKAKVQVFDQASRGENMILTILNVCSFSLKEAADHYLGKNVYCGWPHMSEARVIGVADGSKRYNLLASGKVALENLSNNLSDQCEATKKALGNEYMRRQGVEIGCTNLVVYVNHVVGRKYVFGQAGKITTEKQYTEIQDPYAIQTVVQDIAVHDSSFVQFQTLEEVFPVGSKCFLLASPVYGSMGEVLEVKMKEGRLFLKISTNGEPDVDYVRYNQHSSKSQFMPGSKAAQHIGISSHILSRITGTVFLIVGNKQADNPSKINIGLNLKFNKKNEEVPGFTKKENNMWLYSRKAIAVLKEYVEKFPEVFELLSKQTSNDVYDDKDMYPGDNCAEKVCELSKWLKEVPCVNVDRQSCGAQILDDEVVSQIQDVVKSFLDNPPDPKRLKLQVKPHIVFKSSLRVGNLAPDNSTTFQLFDRVVNVRDDSTVPLGLKGTIIGIRPSEIEADTMYDVLFDREFPSGMSLAGTKGNSYRMSRTALIDISHGLRQGLIHESYRNVQTQPQSNSAFAKWAGKGKEGIKPASNMKEPLPSKGSNREKQFTSKKQSDSPNNPGRFKFPAPPNVQILSKENPKPSVPPQNQQWDQVQINSGKSTNHNGLCGPPPPNALPIPNNNMTNVMDSKTNTLKMMLGVASNAAKAQEVPSAFPVAASPADFAKSMKPTCEISPYSQDVCGFLLQFFQRKGVGVPLYSVAAMGADVFARLTLPDGTIVNGRPSLTKQGAAENAAFQALHLLKVCRVCDNEDMLSSTKQFTTQSQTQPNRQLSGQPQQFFEQFRQGHFPGQPVVTSGNPNWLQSGHSQQDHARTSFPQGPPFSQALQHHNLNYQQPSQPPNQQYGHPSRHNTLVSHQSPPKKQQSNNHYRREESGSNNWQSVKHSPQRQQHQGATKKNQKDSNSFVPLQAMKKQRHARKLGPPSHQGPNVPVRGPTSASKERDSTISVEQLEKGKSHESNLESISRKTCPPPLGPDTAKEQDTSKITVREENKDDSRSVSRMKRSRLAINFNSSNA</sequence>
<feature type="compositionally biased region" description="Basic and acidic residues" evidence="10">
    <location>
        <begin position="365"/>
        <end position="377"/>
    </location>
</feature>
<feature type="domain" description="Xrn1 helical" evidence="12">
    <location>
        <begin position="272"/>
        <end position="620"/>
    </location>
</feature>
<keyword evidence="6 9" id="KW-0694">RNA-binding</keyword>
<dbReference type="InterPro" id="IPR040992">
    <property type="entry name" value="XRN1_D1"/>
</dbReference>
<dbReference type="KEGG" id="foc:113210747"/>
<dbReference type="GO" id="GO:0003723">
    <property type="term" value="F:RNA binding"/>
    <property type="evidence" value="ECO:0007669"/>
    <property type="project" value="UniProtKB-KW"/>
</dbReference>
<dbReference type="Pfam" id="PF18332">
    <property type="entry name" value="XRN1_D1"/>
    <property type="match status" value="1"/>
</dbReference>
<evidence type="ECO:0000256" key="6">
    <source>
        <dbReference type="ARBA" id="ARBA00022884"/>
    </source>
</evidence>
<keyword evidence="16" id="KW-1185">Reference proteome</keyword>
<dbReference type="Proteomes" id="UP000504606">
    <property type="component" value="Unplaced"/>
</dbReference>
<feature type="compositionally biased region" description="Polar residues" evidence="10">
    <location>
        <begin position="1478"/>
        <end position="1492"/>
    </location>
</feature>
<feature type="compositionally biased region" description="Basic and acidic residues" evidence="10">
    <location>
        <begin position="1624"/>
        <end position="1645"/>
    </location>
</feature>
<dbReference type="Pfam" id="PF17846">
    <property type="entry name" value="XRN_M"/>
    <property type="match status" value="1"/>
</dbReference>
<dbReference type="PANTHER" id="PTHR12341">
    <property type="entry name" value="5'-&gt;3' EXORIBONUCLEASE"/>
    <property type="match status" value="1"/>
</dbReference>
<keyword evidence="2 9" id="KW-0963">Cytoplasm</keyword>
<evidence type="ECO:0000256" key="5">
    <source>
        <dbReference type="ARBA" id="ARBA00022839"/>
    </source>
</evidence>
<dbReference type="InterPro" id="IPR047008">
    <property type="entry name" value="XRN1_SH3_sf"/>
</dbReference>
<name>A0A6J1SUU7_FRAOC</name>
<feature type="domain" description="5'-3' exoribonuclease 1 D1" evidence="14">
    <location>
        <begin position="668"/>
        <end position="852"/>
    </location>
</feature>
<feature type="domain" description="Exoribonuclease Xrn1 D2/D3" evidence="15">
    <location>
        <begin position="857"/>
        <end position="1074"/>
    </location>
</feature>
<dbReference type="RefSeq" id="XP_026284647.1">
    <property type="nucleotide sequence ID" value="XM_026428862.2"/>
</dbReference>
<dbReference type="PANTHER" id="PTHR12341:SF7">
    <property type="entry name" value="5'-3' EXORIBONUCLEASE 1"/>
    <property type="match status" value="1"/>
</dbReference>
<gene>
    <name evidence="17" type="primary">LOC113210747</name>
</gene>
<dbReference type="Gene3D" id="2.30.30.750">
    <property type="match status" value="1"/>
</dbReference>
<dbReference type="FunFam" id="3.40.50.12390:FF:000002">
    <property type="entry name" value="5'-3' exoribonuclease 1"/>
    <property type="match status" value="1"/>
</dbReference>
<dbReference type="InterPro" id="IPR027073">
    <property type="entry name" value="5_3_exoribonuclease"/>
</dbReference>
<feature type="region of interest" description="Disordered" evidence="10">
    <location>
        <begin position="1204"/>
        <end position="1274"/>
    </location>
</feature>
<evidence type="ECO:0000313" key="17">
    <source>
        <dbReference type="RefSeq" id="XP_026284647.1"/>
    </source>
</evidence>
<dbReference type="GO" id="GO:0000956">
    <property type="term" value="P:nuclear-transcribed mRNA catabolic process"/>
    <property type="evidence" value="ECO:0007669"/>
    <property type="project" value="InterPro"/>
</dbReference>
<organism evidence="16 17">
    <name type="scientific">Frankliniella occidentalis</name>
    <name type="common">Western flower thrips</name>
    <name type="synonym">Euthrips occidentalis</name>
    <dbReference type="NCBI Taxonomy" id="133901"/>
    <lineage>
        <taxon>Eukaryota</taxon>
        <taxon>Metazoa</taxon>
        <taxon>Ecdysozoa</taxon>
        <taxon>Arthropoda</taxon>
        <taxon>Hexapoda</taxon>
        <taxon>Insecta</taxon>
        <taxon>Pterygota</taxon>
        <taxon>Neoptera</taxon>
        <taxon>Paraneoptera</taxon>
        <taxon>Thysanoptera</taxon>
        <taxon>Terebrantia</taxon>
        <taxon>Thripoidea</taxon>
        <taxon>Thripidae</taxon>
        <taxon>Frankliniella</taxon>
    </lineage>
</organism>
<evidence type="ECO:0000256" key="9">
    <source>
        <dbReference type="PIRNR" id="PIRNR006743"/>
    </source>
</evidence>
<dbReference type="Gene3D" id="3.40.50.12390">
    <property type="match status" value="1"/>
</dbReference>
<dbReference type="GO" id="GO:0005737">
    <property type="term" value="C:cytoplasm"/>
    <property type="evidence" value="ECO:0007669"/>
    <property type="project" value="UniProtKB-SubCell"/>
</dbReference>
<evidence type="ECO:0000256" key="7">
    <source>
        <dbReference type="ARBA" id="ARBA00038299"/>
    </source>
</evidence>
<dbReference type="GeneID" id="113210747"/>
<dbReference type="Pfam" id="PF18129">
    <property type="entry name" value="SH3_12"/>
    <property type="match status" value="1"/>
</dbReference>
<reference evidence="17" key="1">
    <citation type="submission" date="2025-08" db="UniProtKB">
        <authorList>
            <consortium name="RefSeq"/>
        </authorList>
    </citation>
    <scope>IDENTIFICATION</scope>
    <source>
        <tissue evidence="17">Whole organism</tissue>
    </source>
</reference>
<accession>A0A6J1SUU7</accession>
<dbReference type="EC" id="3.1.13.-" evidence="9"/>
<evidence type="ECO:0000256" key="8">
    <source>
        <dbReference type="ARBA" id="ARBA00067318"/>
    </source>
</evidence>
<feature type="compositionally biased region" description="Polar residues" evidence="10">
    <location>
        <begin position="1560"/>
        <end position="1591"/>
    </location>
</feature>